<dbReference type="Pfam" id="PF02452">
    <property type="entry name" value="PemK_toxin"/>
    <property type="match status" value="1"/>
</dbReference>
<name>A0A6G9YVZ9_9NOCA</name>
<evidence type="ECO:0000256" key="1">
    <source>
        <dbReference type="ARBA" id="ARBA00007521"/>
    </source>
</evidence>
<dbReference type="RefSeq" id="WP_167484800.1">
    <property type="nucleotide sequence ID" value="NZ_CP046173.1"/>
</dbReference>
<dbReference type="InterPro" id="IPR011067">
    <property type="entry name" value="Plasmid_toxin/cell-grow_inhib"/>
</dbReference>
<dbReference type="EMBL" id="CP046173">
    <property type="protein sequence ID" value="QIS17398.1"/>
    <property type="molecule type" value="Genomic_DNA"/>
</dbReference>
<organism evidence="3 4">
    <name type="scientific">Nocardia terpenica</name>
    <dbReference type="NCBI Taxonomy" id="455432"/>
    <lineage>
        <taxon>Bacteria</taxon>
        <taxon>Bacillati</taxon>
        <taxon>Actinomycetota</taxon>
        <taxon>Actinomycetes</taxon>
        <taxon>Mycobacteriales</taxon>
        <taxon>Nocardiaceae</taxon>
        <taxon>Nocardia</taxon>
    </lineage>
</organism>
<evidence type="ECO:0000313" key="4">
    <source>
        <dbReference type="Proteomes" id="UP000500953"/>
    </source>
</evidence>
<dbReference type="SUPFAM" id="SSF50118">
    <property type="entry name" value="Cell growth inhibitor/plasmid maintenance toxic component"/>
    <property type="match status" value="1"/>
</dbReference>
<protein>
    <submittedName>
        <fullName evidence="3">Type II toxin-antitoxin system PemK/MazF family toxin</fullName>
    </submittedName>
</protein>
<dbReference type="AlphaFoldDB" id="A0A6G9YVZ9"/>
<proteinExistence type="inferred from homology"/>
<reference evidence="3 4" key="1">
    <citation type="journal article" date="2019" name="ACS Chem. Biol.">
        <title>Identification and Mobilization of a Cryptic Antibiotic Biosynthesis Gene Locus from a Human-Pathogenic Nocardia Isolate.</title>
        <authorList>
            <person name="Herisse M."/>
            <person name="Ishida K."/>
            <person name="Porter J.L."/>
            <person name="Howden B."/>
            <person name="Hertweck C."/>
            <person name="Stinear T.P."/>
            <person name="Pidot S.J."/>
        </authorList>
    </citation>
    <scope>NUCLEOTIDE SEQUENCE [LARGE SCALE GENOMIC DNA]</scope>
    <source>
        <strain evidence="3 4">AUSMDU00012715</strain>
    </source>
</reference>
<evidence type="ECO:0000313" key="3">
    <source>
        <dbReference type="EMBL" id="QIS17398.1"/>
    </source>
</evidence>
<sequence length="105" mass="11832">MRPIHRVRIDKVRPALMLTREGIRGHLNQLTFAVITSTARGLATEVEVSRRNGLDHGSVVNLDLVQTVALADIGEQIGWFYPDQEMALRQALLHAYDLDLIDDDE</sequence>
<dbReference type="Proteomes" id="UP000500953">
    <property type="component" value="Chromosome"/>
</dbReference>
<dbReference type="GO" id="GO:0003677">
    <property type="term" value="F:DNA binding"/>
    <property type="evidence" value="ECO:0007669"/>
    <property type="project" value="InterPro"/>
</dbReference>
<evidence type="ECO:0000256" key="2">
    <source>
        <dbReference type="ARBA" id="ARBA00022649"/>
    </source>
</evidence>
<accession>A0A6G9YVZ9</accession>
<dbReference type="Gene3D" id="2.30.30.110">
    <property type="match status" value="1"/>
</dbReference>
<gene>
    <name evidence="3" type="ORF">F6W96_02810</name>
</gene>
<dbReference type="InterPro" id="IPR003477">
    <property type="entry name" value="PemK-like"/>
</dbReference>
<keyword evidence="2" id="KW-1277">Toxin-antitoxin system</keyword>
<comment type="similarity">
    <text evidence="1">Belongs to the PemK/MazF family.</text>
</comment>